<sequence>MFRTAVGILAFVLSTGPASAAWDLQQGSGAATTRFDGGRYDLQLSCRKGRGLELTLTDGTGRGDTFRDVRGLMLWFTMPDGRTDRWPVDVGASGATLSGRVVVSDFNLDFFRHGKGFRLDAPQTGTVFMEGDMKGTGAARLAFLEQCGI</sequence>
<feature type="signal peptide" evidence="1">
    <location>
        <begin position="1"/>
        <end position="20"/>
    </location>
</feature>
<name>A0A2T0RXZ1_9RHOB</name>
<accession>A0A2T0RXZ1</accession>
<evidence type="ECO:0000313" key="3">
    <source>
        <dbReference type="Proteomes" id="UP000239480"/>
    </source>
</evidence>
<feature type="chain" id="PRO_5015573619" evidence="1">
    <location>
        <begin position="21"/>
        <end position="149"/>
    </location>
</feature>
<reference evidence="2 3" key="1">
    <citation type="submission" date="2018-03" db="EMBL/GenBank/DDBJ databases">
        <title>Genomic Encyclopedia of Archaeal and Bacterial Type Strains, Phase II (KMG-II): from individual species to whole genera.</title>
        <authorList>
            <person name="Goeker M."/>
        </authorList>
    </citation>
    <scope>NUCLEOTIDE SEQUENCE [LARGE SCALE GENOMIC DNA]</scope>
    <source>
        <strain evidence="2 3">DSM 29328</strain>
    </source>
</reference>
<dbReference type="EMBL" id="PVTD01000001">
    <property type="protein sequence ID" value="PRY26020.1"/>
    <property type="molecule type" value="Genomic_DNA"/>
</dbReference>
<dbReference type="Proteomes" id="UP000239480">
    <property type="component" value="Unassembled WGS sequence"/>
</dbReference>
<keyword evidence="3" id="KW-1185">Reference proteome</keyword>
<dbReference type="AlphaFoldDB" id="A0A2T0RXZ1"/>
<comment type="caution">
    <text evidence="2">The sequence shown here is derived from an EMBL/GenBank/DDBJ whole genome shotgun (WGS) entry which is preliminary data.</text>
</comment>
<protein>
    <submittedName>
        <fullName evidence="2">Uncharacterized protein</fullName>
    </submittedName>
</protein>
<gene>
    <name evidence="2" type="ORF">CLV78_101113</name>
</gene>
<dbReference type="OrthoDB" id="7864289at2"/>
<dbReference type="RefSeq" id="WP_106202832.1">
    <property type="nucleotide sequence ID" value="NZ_PVTD01000001.1"/>
</dbReference>
<keyword evidence="1" id="KW-0732">Signal</keyword>
<organism evidence="2 3">
    <name type="scientific">Aliiruegeria haliotis</name>
    <dbReference type="NCBI Taxonomy" id="1280846"/>
    <lineage>
        <taxon>Bacteria</taxon>
        <taxon>Pseudomonadati</taxon>
        <taxon>Pseudomonadota</taxon>
        <taxon>Alphaproteobacteria</taxon>
        <taxon>Rhodobacterales</taxon>
        <taxon>Roseobacteraceae</taxon>
        <taxon>Aliiruegeria</taxon>
    </lineage>
</organism>
<proteinExistence type="predicted"/>
<evidence type="ECO:0000256" key="1">
    <source>
        <dbReference type="SAM" id="SignalP"/>
    </source>
</evidence>
<evidence type="ECO:0000313" key="2">
    <source>
        <dbReference type="EMBL" id="PRY26020.1"/>
    </source>
</evidence>